<dbReference type="AlphaFoldDB" id="A0A1I0BUS9"/>
<comment type="subcellular location">
    <subcellularLocation>
        <location evidence="1">Cell membrane</location>
        <topology evidence="1">Multi-pass membrane protein</topology>
    </subcellularLocation>
</comment>
<dbReference type="Proteomes" id="UP000243819">
    <property type="component" value="Unassembled WGS sequence"/>
</dbReference>
<dbReference type="Pfam" id="PF04239">
    <property type="entry name" value="DUF421"/>
    <property type="match status" value="1"/>
</dbReference>
<evidence type="ECO:0000256" key="1">
    <source>
        <dbReference type="ARBA" id="ARBA00004651"/>
    </source>
</evidence>
<protein>
    <submittedName>
        <fullName evidence="10">Uncharacterized membrane protein YcaP, DUF421 family</fullName>
    </submittedName>
</protein>
<dbReference type="PANTHER" id="PTHR34582">
    <property type="entry name" value="UPF0702 TRANSMEMBRANE PROTEIN YCAP"/>
    <property type="match status" value="1"/>
</dbReference>
<name>A0A1I0BUS9_9FIRM</name>
<feature type="transmembrane region" description="Helical" evidence="7">
    <location>
        <begin position="6"/>
        <end position="27"/>
    </location>
</feature>
<keyword evidence="6 7" id="KW-0472">Membrane</keyword>
<feature type="transmembrane region" description="Helical" evidence="7">
    <location>
        <begin position="65"/>
        <end position="87"/>
    </location>
</feature>
<evidence type="ECO:0000259" key="8">
    <source>
        <dbReference type="Pfam" id="PF04239"/>
    </source>
</evidence>
<comment type="similarity">
    <text evidence="2">Belongs to the UPF0702 family.</text>
</comment>
<gene>
    <name evidence="10" type="ORF">SAMN03080614_104912</name>
</gene>
<evidence type="ECO:0000256" key="4">
    <source>
        <dbReference type="ARBA" id="ARBA00022692"/>
    </source>
</evidence>
<sequence>MKKWGVIMEFLEVIIQTVLAFFTILFVTRLLGRQQISQLTLYEYINGITFGSIAANLATDLNQKTYQHLVGLVLFGALTGLVSYISLKNRPFRKVVEGEPILAIHEGKLLEQNLNKARYSVDELNELLRKKDCFNINDVQYGILEINGDLSIIKKPEKDNVKIEDLAITKPKGDGIATELIIGGQIIYENLQKKNLKGKDLLKILKNYNVKEVSEVMYCTIDTNGNFYVDTYHDNLQEKVDFSEDNENV</sequence>
<dbReference type="EMBL" id="FOIF01000049">
    <property type="protein sequence ID" value="SET10813.1"/>
    <property type="molecule type" value="Genomic_DNA"/>
</dbReference>
<organism evidence="10 11">
    <name type="scientific">Anaerobranca gottschalkii DSM 13577</name>
    <dbReference type="NCBI Taxonomy" id="1120990"/>
    <lineage>
        <taxon>Bacteria</taxon>
        <taxon>Bacillati</taxon>
        <taxon>Bacillota</taxon>
        <taxon>Clostridia</taxon>
        <taxon>Eubacteriales</taxon>
        <taxon>Proteinivoracaceae</taxon>
        <taxon>Anaerobranca</taxon>
    </lineage>
</organism>
<keyword evidence="4 7" id="KW-0812">Transmembrane</keyword>
<dbReference type="PANTHER" id="PTHR34582:SF7">
    <property type="entry name" value="UPF0702 TRANSMEMBRANE PROTEIN YDFS"/>
    <property type="match status" value="1"/>
</dbReference>
<evidence type="ECO:0000256" key="7">
    <source>
        <dbReference type="SAM" id="Phobius"/>
    </source>
</evidence>
<feature type="domain" description="YetF-like N-terminal transmembrane" evidence="9">
    <location>
        <begin position="11"/>
        <end position="85"/>
    </location>
</feature>
<keyword evidence="5 7" id="KW-1133">Transmembrane helix</keyword>
<dbReference type="GO" id="GO:0005886">
    <property type="term" value="C:plasma membrane"/>
    <property type="evidence" value="ECO:0007669"/>
    <property type="project" value="UniProtKB-SubCell"/>
</dbReference>
<dbReference type="InterPro" id="IPR007353">
    <property type="entry name" value="DUF421"/>
</dbReference>
<reference evidence="11" key="1">
    <citation type="submission" date="2016-10" db="EMBL/GenBank/DDBJ databases">
        <authorList>
            <person name="Varghese N."/>
            <person name="Submissions S."/>
        </authorList>
    </citation>
    <scope>NUCLEOTIDE SEQUENCE [LARGE SCALE GENOMIC DNA]</scope>
    <source>
        <strain evidence="11">DSM 13577</strain>
    </source>
</reference>
<dbReference type="Gene3D" id="3.30.240.20">
    <property type="entry name" value="bsu07140 like domains"/>
    <property type="match status" value="2"/>
</dbReference>
<dbReference type="STRING" id="1120990.SAMN03080614_104912"/>
<evidence type="ECO:0000313" key="10">
    <source>
        <dbReference type="EMBL" id="SET10813.1"/>
    </source>
</evidence>
<dbReference type="InterPro" id="IPR048454">
    <property type="entry name" value="YetF_N"/>
</dbReference>
<keyword evidence="11" id="KW-1185">Reference proteome</keyword>
<keyword evidence="3" id="KW-1003">Cell membrane</keyword>
<evidence type="ECO:0000256" key="6">
    <source>
        <dbReference type="ARBA" id="ARBA00023136"/>
    </source>
</evidence>
<evidence type="ECO:0000256" key="5">
    <source>
        <dbReference type="ARBA" id="ARBA00022989"/>
    </source>
</evidence>
<feature type="transmembrane region" description="Helical" evidence="7">
    <location>
        <begin position="39"/>
        <end position="59"/>
    </location>
</feature>
<accession>A0A1I0BUS9</accession>
<dbReference type="InterPro" id="IPR023090">
    <property type="entry name" value="UPF0702_alpha/beta_dom_sf"/>
</dbReference>
<feature type="domain" description="YetF C-terminal" evidence="8">
    <location>
        <begin position="88"/>
        <end position="221"/>
    </location>
</feature>
<evidence type="ECO:0000256" key="3">
    <source>
        <dbReference type="ARBA" id="ARBA00022475"/>
    </source>
</evidence>
<evidence type="ECO:0000259" key="9">
    <source>
        <dbReference type="Pfam" id="PF20730"/>
    </source>
</evidence>
<proteinExistence type="inferred from homology"/>
<evidence type="ECO:0000313" key="11">
    <source>
        <dbReference type="Proteomes" id="UP000243819"/>
    </source>
</evidence>
<dbReference type="Pfam" id="PF20730">
    <property type="entry name" value="YetF_N"/>
    <property type="match status" value="1"/>
</dbReference>
<evidence type="ECO:0000256" key="2">
    <source>
        <dbReference type="ARBA" id="ARBA00006448"/>
    </source>
</evidence>